<gene>
    <name evidence="3" type="ORF">YBN1229_v1_3832</name>
</gene>
<feature type="transmembrane region" description="Helical" evidence="2">
    <location>
        <begin position="870"/>
        <end position="890"/>
    </location>
</feature>
<feature type="transmembrane region" description="Helical" evidence="2">
    <location>
        <begin position="896"/>
        <end position="921"/>
    </location>
</feature>
<dbReference type="Gene3D" id="3.30.70.1430">
    <property type="entry name" value="Multidrug efflux transporter AcrB pore domain"/>
    <property type="match status" value="2"/>
</dbReference>
<dbReference type="InterPro" id="IPR001036">
    <property type="entry name" value="Acrflvin-R"/>
</dbReference>
<keyword evidence="2" id="KW-0472">Membrane</keyword>
<dbReference type="InterPro" id="IPR027463">
    <property type="entry name" value="AcrB_DN_DC_subdom"/>
</dbReference>
<feature type="transmembrane region" description="Helical" evidence="2">
    <location>
        <begin position="337"/>
        <end position="353"/>
    </location>
</feature>
<feature type="region of interest" description="Disordered" evidence="1">
    <location>
        <begin position="1020"/>
        <end position="1041"/>
    </location>
</feature>
<feature type="transmembrane region" description="Helical" evidence="2">
    <location>
        <begin position="463"/>
        <end position="489"/>
    </location>
</feature>
<keyword evidence="2" id="KW-0812">Transmembrane</keyword>
<dbReference type="KEGG" id="fil:BN1229_v1_3842"/>
<dbReference type="SUPFAM" id="SSF82693">
    <property type="entry name" value="Multidrug efflux transporter AcrB pore domain, PN1, PN2, PC1 and PC2 subdomains"/>
    <property type="match status" value="3"/>
</dbReference>
<dbReference type="Gene3D" id="3.30.70.1320">
    <property type="entry name" value="Multidrug efflux transporter AcrB pore domain like"/>
    <property type="match status" value="1"/>
</dbReference>
<evidence type="ECO:0000256" key="1">
    <source>
        <dbReference type="SAM" id="MobiDB-lite"/>
    </source>
</evidence>
<dbReference type="RefSeq" id="WP_046479458.1">
    <property type="nucleotide sequence ID" value="NZ_LN829118.1"/>
</dbReference>
<dbReference type="PANTHER" id="PTHR32063">
    <property type="match status" value="1"/>
</dbReference>
<dbReference type="PRINTS" id="PR00702">
    <property type="entry name" value="ACRIFLAVINRP"/>
</dbReference>
<dbReference type="AlphaFoldDB" id="A0A0D6JKA9"/>
<dbReference type="Pfam" id="PF00873">
    <property type="entry name" value="ACR_tran"/>
    <property type="match status" value="1"/>
</dbReference>
<dbReference type="Proteomes" id="UP000033187">
    <property type="component" value="Chromosome 1"/>
</dbReference>
<dbReference type="EMBL" id="LN829119">
    <property type="protein sequence ID" value="CPR22399.1"/>
    <property type="molecule type" value="Genomic_DNA"/>
</dbReference>
<dbReference type="SUPFAM" id="SSF82714">
    <property type="entry name" value="Multidrug efflux transporter AcrB TolC docking domain, DN and DC subdomains"/>
    <property type="match status" value="2"/>
</dbReference>
<evidence type="ECO:0000313" key="3">
    <source>
        <dbReference type="EMBL" id="CPR22399.1"/>
    </source>
</evidence>
<reference evidence="4" key="1">
    <citation type="submission" date="2015-02" db="EMBL/GenBank/DDBJ databases">
        <authorList>
            <person name="Chooi Y.-H."/>
        </authorList>
    </citation>
    <scope>NUCLEOTIDE SEQUENCE [LARGE SCALE GENOMIC DNA]</scope>
    <source>
        <strain evidence="4">strain Y</strain>
    </source>
</reference>
<dbReference type="SUPFAM" id="SSF82866">
    <property type="entry name" value="Multidrug efflux transporter AcrB transmembrane domain"/>
    <property type="match status" value="2"/>
</dbReference>
<feature type="transmembrane region" description="Helical" evidence="2">
    <location>
        <begin position="522"/>
        <end position="544"/>
    </location>
</feature>
<keyword evidence="2" id="KW-1133">Transmembrane helix</keyword>
<feature type="transmembrane region" description="Helical" evidence="2">
    <location>
        <begin position="431"/>
        <end position="451"/>
    </location>
</feature>
<feature type="transmembrane region" description="Helical" evidence="2">
    <location>
        <begin position="360"/>
        <end position="377"/>
    </location>
</feature>
<dbReference type="PANTHER" id="PTHR32063:SF77">
    <property type="entry name" value="ACR FAMILY TRANSPORT PROTEIN"/>
    <property type="match status" value="1"/>
</dbReference>
<proteinExistence type="predicted"/>
<dbReference type="KEGG" id="fiy:BN1229_v1_3832"/>
<keyword evidence="4" id="KW-1185">Reference proteome</keyword>
<evidence type="ECO:0000313" key="4">
    <source>
        <dbReference type="Proteomes" id="UP000033187"/>
    </source>
</evidence>
<dbReference type="Gene3D" id="3.30.2090.10">
    <property type="entry name" value="Multidrug efflux transporter AcrB TolC docking domain, DN and DC subdomains"/>
    <property type="match status" value="2"/>
</dbReference>
<organism evidence="3 4">
    <name type="scientific">Candidatus Filomicrobium marinum</name>
    <dbReference type="NCBI Taxonomy" id="1608628"/>
    <lineage>
        <taxon>Bacteria</taxon>
        <taxon>Pseudomonadati</taxon>
        <taxon>Pseudomonadota</taxon>
        <taxon>Alphaproteobacteria</taxon>
        <taxon>Hyphomicrobiales</taxon>
        <taxon>Hyphomicrobiaceae</taxon>
        <taxon>Filomicrobium</taxon>
    </lineage>
</organism>
<dbReference type="Gene3D" id="1.20.1640.10">
    <property type="entry name" value="Multidrug efflux transporter AcrB transmembrane domain"/>
    <property type="match status" value="2"/>
</dbReference>
<evidence type="ECO:0000256" key="2">
    <source>
        <dbReference type="SAM" id="Phobius"/>
    </source>
</evidence>
<sequence>MNTNVSAWSIRRPVPALVLFMVLVVIGTLSFGTLPITRFPNIDIPIVQVLITQAGSAPSELETQVTKKVEDAISGVNGVKHQTSTITEGSSTSMIEFRLEIDPDRALNDVKDAIARIRADLPRTIDEPIVQRIEIEGLPIVTYSARAPAMTPEELSWFVDDTVSRALRSVANVSAVDRIGGVTREIHVELDPDRLLSLGITAGDVNQQIRATNINLAGGRGEIAGREQAIRTLAGQKSVADLAATSIALPGNRYVRLDELGKVVDTVEEPRTFADLDGEPVVAFAVSRAKGASDTNVADAVAERIKQLQTEYPNVIFTRIDNTVDYTYGVFESTMKTLMEGAVLAILVVFVFLRDWRATIIAAIALPLSIIPTFWAMETMGFSLNLVSLLAITIVTGILVDDAIVEIENIVRHMRMGKSAYRAALEAADEIGLAVIAITVTIIAVFMPVSFMGGIAGQYFRQFGMTVAFAVAFSLLVARLITPLLAAYFMRSNKEAVEKESWLLRIYTRLVGWSVHHRIKTVLLGIAIFFCSIGSFYLLPSGFLPVEDVSRSLLAIELPPGSRIEDTREVTERIANHLRRRPDVESVFVNGGNLMGSGAEVRKATLIITLKPKDKREKPQAEIQEEIGRELADIPDVRYWFLQDNGQRQFQLVVSGRDGEAVDRVGAALTSQANRLPQLLNVVSTAELDRPELRVFPKSDVAADLGVTTQAISEAVRIATIGDIGANLAKFDVGDRQIPIRVKLPDSARANRHMLESIKVPTASGGSVPLSTVARFELSQGATSIDRYDRTRRVLIGGDLVGRTPLGDAVNAVMKLPAAQNLPEGVVIKQFGDAEVMAEVFESFGQAMAAGLMMVYAVLVLLFASFLQPVTILFSLPLSIGGAIVALAITANSISLPVVIGVLMLMGIVTKNAIMLVDFAVEEIASGVPRNEAIVDAGRKRARPIIMTTIAMIGGMLPSALALDSGGEFRAPMAIAVIGGLVSSTVLSLVFVPAVFVLMDDVGRVLGRVFGRFVGAVDEPDEPTAHSAKPLPSGSPAASAE</sequence>
<feature type="transmembrane region" description="Helical" evidence="2">
    <location>
        <begin position="973"/>
        <end position="998"/>
    </location>
</feature>
<protein>
    <submittedName>
        <fullName evidence="3">ABC transporter permease</fullName>
    </submittedName>
</protein>
<dbReference type="Gene3D" id="3.30.70.1440">
    <property type="entry name" value="Multidrug efflux transporter AcrB pore domain"/>
    <property type="match status" value="1"/>
</dbReference>
<feature type="transmembrane region" description="Helical" evidence="2">
    <location>
        <begin position="844"/>
        <end position="863"/>
    </location>
</feature>
<accession>A0A0D6JKA9</accession>
<dbReference type="GO" id="GO:0042910">
    <property type="term" value="F:xenobiotic transmembrane transporter activity"/>
    <property type="evidence" value="ECO:0007669"/>
    <property type="project" value="TreeGrafter"/>
</dbReference>
<dbReference type="OrthoDB" id="8308837at2"/>
<feature type="transmembrane region" description="Helical" evidence="2">
    <location>
        <begin position="389"/>
        <end position="411"/>
    </location>
</feature>
<feature type="transmembrane region" description="Helical" evidence="2">
    <location>
        <begin position="942"/>
        <end position="961"/>
    </location>
</feature>
<name>A0A0D6JKA9_9HYPH</name>
<dbReference type="GO" id="GO:0005886">
    <property type="term" value="C:plasma membrane"/>
    <property type="evidence" value="ECO:0007669"/>
    <property type="project" value="TreeGrafter"/>
</dbReference>